<evidence type="ECO:0000313" key="2">
    <source>
        <dbReference type="Proteomes" id="UP000289738"/>
    </source>
</evidence>
<dbReference type="EMBL" id="SDMP01000014">
    <property type="protein sequence ID" value="RYR16676.1"/>
    <property type="molecule type" value="Genomic_DNA"/>
</dbReference>
<protein>
    <submittedName>
        <fullName evidence="1">Uncharacterized protein</fullName>
    </submittedName>
</protein>
<dbReference type="AlphaFoldDB" id="A0A444ZR69"/>
<gene>
    <name evidence="1" type="ORF">Ahy_B04g073714</name>
</gene>
<name>A0A444ZR69_ARAHY</name>
<comment type="caution">
    <text evidence="1">The sequence shown here is derived from an EMBL/GenBank/DDBJ whole genome shotgun (WGS) entry which is preliminary data.</text>
</comment>
<organism evidence="1 2">
    <name type="scientific">Arachis hypogaea</name>
    <name type="common">Peanut</name>
    <dbReference type="NCBI Taxonomy" id="3818"/>
    <lineage>
        <taxon>Eukaryota</taxon>
        <taxon>Viridiplantae</taxon>
        <taxon>Streptophyta</taxon>
        <taxon>Embryophyta</taxon>
        <taxon>Tracheophyta</taxon>
        <taxon>Spermatophyta</taxon>
        <taxon>Magnoliopsida</taxon>
        <taxon>eudicotyledons</taxon>
        <taxon>Gunneridae</taxon>
        <taxon>Pentapetalae</taxon>
        <taxon>rosids</taxon>
        <taxon>fabids</taxon>
        <taxon>Fabales</taxon>
        <taxon>Fabaceae</taxon>
        <taxon>Papilionoideae</taxon>
        <taxon>50 kb inversion clade</taxon>
        <taxon>dalbergioids sensu lato</taxon>
        <taxon>Dalbergieae</taxon>
        <taxon>Pterocarpus clade</taxon>
        <taxon>Arachis</taxon>
    </lineage>
</organism>
<dbReference type="Proteomes" id="UP000289738">
    <property type="component" value="Chromosome B04"/>
</dbReference>
<sequence>MTLEACLIPNATPLTLTLIIMSNSSGSKLTMLFLEFDWSPSTPALLNIMSSLPYLETVEVTKLSTSCSMLTSQWT</sequence>
<proteinExistence type="predicted"/>
<accession>A0A444ZR69</accession>
<keyword evidence="2" id="KW-1185">Reference proteome</keyword>
<evidence type="ECO:0000313" key="1">
    <source>
        <dbReference type="EMBL" id="RYR16676.1"/>
    </source>
</evidence>
<reference evidence="1 2" key="1">
    <citation type="submission" date="2019-01" db="EMBL/GenBank/DDBJ databases">
        <title>Sequencing of cultivated peanut Arachis hypogaea provides insights into genome evolution and oil improvement.</title>
        <authorList>
            <person name="Chen X."/>
        </authorList>
    </citation>
    <scope>NUCLEOTIDE SEQUENCE [LARGE SCALE GENOMIC DNA]</scope>
    <source>
        <strain evidence="2">cv. Fuhuasheng</strain>
        <tissue evidence="1">Leaves</tissue>
    </source>
</reference>